<reference evidence="3 4" key="1">
    <citation type="submission" date="2023-01" db="EMBL/GenBank/DDBJ databases">
        <title>Draft genome sequence of Nocardiopsis sp. RSe5-2 isolated from halophytes.</title>
        <authorList>
            <person name="Duangmal K."/>
            <person name="Chantavorakit T."/>
        </authorList>
    </citation>
    <scope>NUCLEOTIDE SEQUENCE [LARGE SCALE GENOMIC DNA]</scope>
    <source>
        <strain evidence="3 4">RSe5-2</strain>
    </source>
</reference>
<feature type="domain" description="DUF397" evidence="2">
    <location>
        <begin position="42"/>
        <end position="92"/>
    </location>
</feature>
<organism evidence="3 4">
    <name type="scientific">Nocardiopsis endophytica</name>
    <dbReference type="NCBI Taxonomy" id="3018445"/>
    <lineage>
        <taxon>Bacteria</taxon>
        <taxon>Bacillati</taxon>
        <taxon>Actinomycetota</taxon>
        <taxon>Actinomycetes</taxon>
        <taxon>Streptosporangiales</taxon>
        <taxon>Nocardiopsidaceae</taxon>
        <taxon>Nocardiopsis</taxon>
    </lineage>
</organism>
<evidence type="ECO:0000256" key="1">
    <source>
        <dbReference type="SAM" id="MobiDB-lite"/>
    </source>
</evidence>
<dbReference type="InterPro" id="IPR007278">
    <property type="entry name" value="DUF397"/>
</dbReference>
<name>A0ABT4U500_9ACTN</name>
<accession>A0ABT4U500</accession>
<keyword evidence="4" id="KW-1185">Reference proteome</keyword>
<dbReference type="RefSeq" id="WP_270686469.1">
    <property type="nucleotide sequence ID" value="NZ_JAQFWQ010000040.1"/>
</dbReference>
<dbReference type="Pfam" id="PF04149">
    <property type="entry name" value="DUF397"/>
    <property type="match status" value="2"/>
</dbReference>
<proteinExistence type="predicted"/>
<comment type="caution">
    <text evidence="3">The sequence shown here is derived from an EMBL/GenBank/DDBJ whole genome shotgun (WGS) entry which is preliminary data.</text>
</comment>
<feature type="domain" description="DUF397" evidence="2">
    <location>
        <begin position="17"/>
        <end position="38"/>
    </location>
</feature>
<feature type="region of interest" description="Disordered" evidence="1">
    <location>
        <begin position="1"/>
        <end position="32"/>
    </location>
</feature>
<evidence type="ECO:0000313" key="3">
    <source>
        <dbReference type="EMBL" id="MDA2812019.1"/>
    </source>
</evidence>
<dbReference type="Proteomes" id="UP001527866">
    <property type="component" value="Unassembled WGS sequence"/>
</dbReference>
<evidence type="ECO:0000313" key="4">
    <source>
        <dbReference type="Proteomes" id="UP001527866"/>
    </source>
</evidence>
<dbReference type="EMBL" id="JAQFWQ010000040">
    <property type="protein sequence ID" value="MDA2812019.1"/>
    <property type="molecule type" value="Genomic_DNA"/>
</dbReference>
<evidence type="ECO:0000259" key="2">
    <source>
        <dbReference type="Pfam" id="PF04149"/>
    </source>
</evidence>
<gene>
    <name evidence="3" type="ORF">O4J56_15355</name>
</gene>
<sequence>MVRRGATVTAKASDETPWHKSSHSGSSGSCVEVAEVESATSDWAKSTHSTGANECLEVRGDAIRMDMRDSQHPHLGHLGFSAPEWAAFLRAACTDGL</sequence>
<protein>
    <submittedName>
        <fullName evidence="3">DUF397 domain-containing protein</fullName>
    </submittedName>
</protein>